<feature type="domain" description="SsuA/THI5-like" evidence="5">
    <location>
        <begin position="75"/>
        <end position="271"/>
    </location>
</feature>
<dbReference type="PROSITE" id="PS51257">
    <property type="entry name" value="PROKAR_LIPOPROTEIN"/>
    <property type="match status" value="1"/>
</dbReference>
<reference evidence="6 7" key="1">
    <citation type="submission" date="2019-11" db="EMBL/GenBank/DDBJ databases">
        <title>Streptomyces typhae sp. nov., a novel endophytic actinomycete isolated from the root of cattail pollen (Typha angustifolia L.).</title>
        <authorList>
            <person name="Peng C."/>
        </authorList>
    </citation>
    <scope>NUCLEOTIDE SEQUENCE [LARGE SCALE GENOMIC DNA]</scope>
    <source>
        <strain evidence="7">p1417</strain>
    </source>
</reference>
<dbReference type="PANTHER" id="PTHR30024">
    <property type="entry name" value="ALIPHATIC SULFONATES-BINDING PROTEIN-RELATED"/>
    <property type="match status" value="1"/>
</dbReference>
<dbReference type="GO" id="GO:0042597">
    <property type="term" value="C:periplasmic space"/>
    <property type="evidence" value="ECO:0007669"/>
    <property type="project" value="UniProtKB-SubCell"/>
</dbReference>
<dbReference type="InterPro" id="IPR015168">
    <property type="entry name" value="SsuA/THI5"/>
</dbReference>
<dbReference type="SUPFAM" id="SSF53850">
    <property type="entry name" value="Periplasmic binding protein-like II"/>
    <property type="match status" value="1"/>
</dbReference>
<dbReference type="RefSeq" id="WP_157165331.1">
    <property type="nucleotide sequence ID" value="NZ_WPNZ01000005.1"/>
</dbReference>
<dbReference type="Gene3D" id="3.40.190.10">
    <property type="entry name" value="Periplasmic binding protein-like II"/>
    <property type="match status" value="2"/>
</dbReference>
<dbReference type="Pfam" id="PF09084">
    <property type="entry name" value="NMT1"/>
    <property type="match status" value="1"/>
</dbReference>
<dbReference type="Proteomes" id="UP000483802">
    <property type="component" value="Unassembled WGS sequence"/>
</dbReference>
<evidence type="ECO:0000259" key="5">
    <source>
        <dbReference type="Pfam" id="PF09084"/>
    </source>
</evidence>
<evidence type="ECO:0000256" key="4">
    <source>
        <dbReference type="SAM" id="SignalP"/>
    </source>
</evidence>
<gene>
    <name evidence="6" type="ORF">GPA10_10935</name>
</gene>
<keyword evidence="7" id="KW-1185">Reference proteome</keyword>
<evidence type="ECO:0000313" key="6">
    <source>
        <dbReference type="EMBL" id="MVO85255.1"/>
    </source>
</evidence>
<evidence type="ECO:0000313" key="7">
    <source>
        <dbReference type="Proteomes" id="UP000483802"/>
    </source>
</evidence>
<dbReference type="PANTHER" id="PTHR30024:SF47">
    <property type="entry name" value="TAURINE-BINDING PERIPLASMIC PROTEIN"/>
    <property type="match status" value="1"/>
</dbReference>
<dbReference type="AlphaFoldDB" id="A0A6L6WSL7"/>
<dbReference type="EMBL" id="WPNZ01000005">
    <property type="protein sequence ID" value="MVO85255.1"/>
    <property type="molecule type" value="Genomic_DNA"/>
</dbReference>
<proteinExistence type="inferred from homology"/>
<evidence type="ECO:0000256" key="1">
    <source>
        <dbReference type="ARBA" id="ARBA00004418"/>
    </source>
</evidence>
<keyword evidence="3 4" id="KW-0732">Signal</keyword>
<comment type="caution">
    <text evidence="6">The sequence shown here is derived from an EMBL/GenBank/DDBJ whole genome shotgun (WGS) entry which is preliminary data.</text>
</comment>
<feature type="signal peptide" evidence="4">
    <location>
        <begin position="1"/>
        <end position="34"/>
    </location>
</feature>
<comment type="similarity">
    <text evidence="2">Belongs to the bacterial solute-binding protein SsuA/TauA family.</text>
</comment>
<protein>
    <submittedName>
        <fullName evidence="6">ABC transporter substrate-binding protein</fullName>
    </submittedName>
</protein>
<sequence length="344" mass="36311">MQQWTRPGLRAVLTRGKRLAVTAVLCATAAAATACGSGTGTVTRADGTLSFTVAVVEPDITTVPLLAAVDAVRRQGHDVDVVELAAPELAIEGLAKGDYAISAEATGPALSAVEQHAPIKIIADVVGNQWALYGRPGIASCDDLDRRPFGIFSAGAVATAMAKDWVRTQCGDGKRPRYLTLGGSDVRAQALASGEIDATPLEVSDAVSLESADAPAAAGLTKLADFARSLPDVHPQTVYANADFLTGHRDVAQSFVTALVREHARINERPQHLARLARTYLPREDGDDLDRVAERYREAGLFDAGALTRDNVQGTIDFFVRAGVIGRRVTAEDAVDLSFIRAAS</sequence>
<name>A0A6L6WSL7_9ACTN</name>
<feature type="chain" id="PRO_5039634819" evidence="4">
    <location>
        <begin position="35"/>
        <end position="344"/>
    </location>
</feature>
<comment type="subcellular location">
    <subcellularLocation>
        <location evidence="1">Periplasm</location>
    </subcellularLocation>
</comment>
<organism evidence="6 7">
    <name type="scientific">Streptomyces typhae</name>
    <dbReference type="NCBI Taxonomy" id="2681492"/>
    <lineage>
        <taxon>Bacteria</taxon>
        <taxon>Bacillati</taxon>
        <taxon>Actinomycetota</taxon>
        <taxon>Actinomycetes</taxon>
        <taxon>Kitasatosporales</taxon>
        <taxon>Streptomycetaceae</taxon>
        <taxon>Streptomyces</taxon>
    </lineage>
</organism>
<evidence type="ECO:0000256" key="3">
    <source>
        <dbReference type="ARBA" id="ARBA00022729"/>
    </source>
</evidence>
<accession>A0A6L6WSL7</accession>
<evidence type="ECO:0000256" key="2">
    <source>
        <dbReference type="ARBA" id="ARBA00010742"/>
    </source>
</evidence>